<protein>
    <submittedName>
        <fullName evidence="2">Uncharacterized protein</fullName>
    </submittedName>
</protein>
<name>A0A5E4F1F9_PRUDU</name>
<reference evidence="3" key="2">
    <citation type="journal article" date="2020" name="Plant J.">
        <title>Transposons played a major role in the diversification between the closely related almond and peach genomes: results from the almond genome sequence.</title>
        <authorList>
            <person name="Alioto T."/>
            <person name="Alexiou K.G."/>
            <person name="Bardil A."/>
            <person name="Barteri F."/>
            <person name="Castanera R."/>
            <person name="Cruz F."/>
            <person name="Dhingra A."/>
            <person name="Duval H."/>
            <person name="Fernandez I Marti A."/>
            <person name="Frias L."/>
            <person name="Galan B."/>
            <person name="Garcia J.L."/>
            <person name="Howad W."/>
            <person name="Gomez-Garrido J."/>
            <person name="Gut M."/>
            <person name="Julca I."/>
            <person name="Morata J."/>
            <person name="Puigdomenech P."/>
            <person name="Ribeca P."/>
            <person name="Rubio Cabetas M.J."/>
            <person name="Vlasova A."/>
            <person name="Wirthensohn M."/>
            <person name="Garcia-Mas J."/>
            <person name="Gabaldon T."/>
            <person name="Casacuberta J.M."/>
            <person name="Arus P."/>
        </authorList>
    </citation>
    <scope>NUCLEOTIDE SEQUENCE [LARGE SCALE GENOMIC DNA]</scope>
    <source>
        <strain evidence="3">cv. Texas</strain>
    </source>
</reference>
<evidence type="ECO:0000313" key="4">
    <source>
        <dbReference type="Proteomes" id="UP001054821"/>
    </source>
</evidence>
<dbReference type="AlphaFoldDB" id="A0A5E4F1F9"/>
<dbReference type="EMBL" id="CABIKO010000053">
    <property type="protein sequence ID" value="VVA21596.1"/>
    <property type="molecule type" value="Genomic_DNA"/>
</dbReference>
<dbReference type="InParanoid" id="A0A5E4F1F9"/>
<organism evidence="2 3">
    <name type="scientific">Prunus dulcis</name>
    <name type="common">Almond</name>
    <name type="synonym">Amygdalus dulcis</name>
    <dbReference type="NCBI Taxonomy" id="3755"/>
    <lineage>
        <taxon>Eukaryota</taxon>
        <taxon>Viridiplantae</taxon>
        <taxon>Streptophyta</taxon>
        <taxon>Embryophyta</taxon>
        <taxon>Tracheophyta</taxon>
        <taxon>Spermatophyta</taxon>
        <taxon>Magnoliopsida</taxon>
        <taxon>eudicotyledons</taxon>
        <taxon>Gunneridae</taxon>
        <taxon>Pentapetalae</taxon>
        <taxon>rosids</taxon>
        <taxon>fabids</taxon>
        <taxon>Rosales</taxon>
        <taxon>Rosaceae</taxon>
        <taxon>Amygdaloideae</taxon>
        <taxon>Amygdaleae</taxon>
        <taxon>Prunus</taxon>
    </lineage>
</organism>
<dbReference type="Proteomes" id="UP000327085">
    <property type="component" value="Chromosome 4"/>
</dbReference>
<sequence>MHLRILRSKSKIHNHQILSNFTPKNPTSQNVKTSDCERKLKYGKRDDRLENCAAAVKPVNRCLLLWVTASVTPFWATRKERVGDEPRRQV</sequence>
<dbReference type="EMBL" id="JAJFAZ020000004">
    <property type="protein sequence ID" value="KAI5330895.1"/>
    <property type="molecule type" value="Genomic_DNA"/>
</dbReference>
<gene>
    <name evidence="2" type="ORF">ALMOND_2B030987</name>
    <name evidence="1" type="ORF">L3X38_021021</name>
</gene>
<evidence type="ECO:0000313" key="1">
    <source>
        <dbReference type="EMBL" id="KAI5330895.1"/>
    </source>
</evidence>
<proteinExistence type="predicted"/>
<evidence type="ECO:0000313" key="2">
    <source>
        <dbReference type="EMBL" id="VVA21596.1"/>
    </source>
</evidence>
<accession>A0A5E4F1F9</accession>
<keyword evidence="4" id="KW-1185">Reference proteome</keyword>
<evidence type="ECO:0000313" key="3">
    <source>
        <dbReference type="Proteomes" id="UP000327085"/>
    </source>
</evidence>
<reference evidence="2" key="1">
    <citation type="submission" date="2019-07" db="EMBL/GenBank/DDBJ databases">
        <authorList>
            <person name="Alioto T."/>
            <person name="Alioto T."/>
            <person name="Gomez Garrido J."/>
        </authorList>
    </citation>
    <scope>NUCLEOTIDE SEQUENCE</scope>
</reference>
<dbReference type="Gramene" id="VVA21596">
    <property type="protein sequence ID" value="VVA21596"/>
    <property type="gene ID" value="Prudul26B030987"/>
</dbReference>
<reference evidence="1 4" key="3">
    <citation type="journal article" date="2022" name="G3 (Bethesda)">
        <title>Whole-genome sequence and methylome profiling of the almond [Prunus dulcis (Mill.) D.A. Webb] cultivar 'Nonpareil'.</title>
        <authorList>
            <person name="D'Amico-Willman K.M."/>
            <person name="Ouma W.Z."/>
            <person name="Meulia T."/>
            <person name="Sideli G.M."/>
            <person name="Gradziel T.M."/>
            <person name="Fresnedo-Ramirez J."/>
        </authorList>
    </citation>
    <scope>NUCLEOTIDE SEQUENCE [LARGE SCALE GENOMIC DNA]</scope>
    <source>
        <strain evidence="1">Clone GOH B32 T37-40</strain>
    </source>
</reference>
<dbReference type="Proteomes" id="UP001054821">
    <property type="component" value="Chromosome 4"/>
</dbReference>